<keyword evidence="2" id="KW-1185">Reference proteome</keyword>
<reference evidence="1 2" key="2">
    <citation type="journal article" date="2022" name="Mol. Ecol. Resour.">
        <title>The genomes of chicory, endive, great burdock and yacon provide insights into Asteraceae paleo-polyploidization history and plant inulin production.</title>
        <authorList>
            <person name="Fan W."/>
            <person name="Wang S."/>
            <person name="Wang H."/>
            <person name="Wang A."/>
            <person name="Jiang F."/>
            <person name="Liu H."/>
            <person name="Zhao H."/>
            <person name="Xu D."/>
            <person name="Zhang Y."/>
        </authorList>
    </citation>
    <scope>NUCLEOTIDE SEQUENCE [LARGE SCALE GENOMIC DNA]</scope>
    <source>
        <strain evidence="2">cv. Punajuju</strain>
        <tissue evidence="1">Leaves</tissue>
    </source>
</reference>
<comment type="caution">
    <text evidence="1">The sequence shown here is derived from an EMBL/GenBank/DDBJ whole genome shotgun (WGS) entry which is preliminary data.</text>
</comment>
<evidence type="ECO:0000313" key="2">
    <source>
        <dbReference type="Proteomes" id="UP001055811"/>
    </source>
</evidence>
<evidence type="ECO:0000313" key="1">
    <source>
        <dbReference type="EMBL" id="KAI3752503.1"/>
    </source>
</evidence>
<dbReference type="EMBL" id="CM042012">
    <property type="protein sequence ID" value="KAI3752503.1"/>
    <property type="molecule type" value="Genomic_DNA"/>
</dbReference>
<proteinExistence type="predicted"/>
<gene>
    <name evidence="1" type="ORF">L2E82_24536</name>
</gene>
<name>A0ACB9E1G7_CICIN</name>
<dbReference type="Proteomes" id="UP001055811">
    <property type="component" value="Linkage Group LG04"/>
</dbReference>
<sequence>MRAFIFALSFAWWAGNARLINLSGKLLGAHVAHAGLIVFWAGAMNLFEVAHFASPSLRAALPTARIHPFPMRAISPLLSFEYCPSPITAKFESLIARAFYFIRTASPLLSDEL</sequence>
<protein>
    <submittedName>
        <fullName evidence="1">Uncharacterized protein</fullName>
    </submittedName>
</protein>
<reference evidence="2" key="1">
    <citation type="journal article" date="2022" name="Mol. Ecol. Resour.">
        <title>The genomes of chicory, endive, great burdock and yacon provide insights into Asteraceae palaeo-polyploidization history and plant inulin production.</title>
        <authorList>
            <person name="Fan W."/>
            <person name="Wang S."/>
            <person name="Wang H."/>
            <person name="Wang A."/>
            <person name="Jiang F."/>
            <person name="Liu H."/>
            <person name="Zhao H."/>
            <person name="Xu D."/>
            <person name="Zhang Y."/>
        </authorList>
    </citation>
    <scope>NUCLEOTIDE SEQUENCE [LARGE SCALE GENOMIC DNA]</scope>
    <source>
        <strain evidence="2">cv. Punajuju</strain>
    </source>
</reference>
<accession>A0ACB9E1G7</accession>
<organism evidence="1 2">
    <name type="scientific">Cichorium intybus</name>
    <name type="common">Chicory</name>
    <dbReference type="NCBI Taxonomy" id="13427"/>
    <lineage>
        <taxon>Eukaryota</taxon>
        <taxon>Viridiplantae</taxon>
        <taxon>Streptophyta</taxon>
        <taxon>Embryophyta</taxon>
        <taxon>Tracheophyta</taxon>
        <taxon>Spermatophyta</taxon>
        <taxon>Magnoliopsida</taxon>
        <taxon>eudicotyledons</taxon>
        <taxon>Gunneridae</taxon>
        <taxon>Pentapetalae</taxon>
        <taxon>asterids</taxon>
        <taxon>campanulids</taxon>
        <taxon>Asterales</taxon>
        <taxon>Asteraceae</taxon>
        <taxon>Cichorioideae</taxon>
        <taxon>Cichorieae</taxon>
        <taxon>Cichoriinae</taxon>
        <taxon>Cichorium</taxon>
    </lineage>
</organism>